<sequence length="238" mass="25962">MKKIFAFVLACFVTLGAADLRIGTEPTFPPFEYLDDHNKIVGFDVDLVDELAKRAGFSYEFVQMNFDGLISALKAGKINAIVSGMSATDARRKSVDFTDSYFATENLFLRKKGNTEISSKESLKGKRLGAQQGSIQEIAANAVAGAKVLPFENSVTVATSLKAGKIDAMIVDTSVGYGFLKKNPDLEEFLKEPDGSDGFAIAFDKDKNTELIAKINAALAEIKKDGTYDKLLEKYDLK</sequence>
<protein>
    <submittedName>
        <fullName evidence="7">Histidine-binding protein</fullName>
    </submittedName>
</protein>
<dbReference type="PANTHER" id="PTHR35936">
    <property type="entry name" value="MEMBRANE-BOUND LYTIC MUREIN TRANSGLYCOSYLASE F"/>
    <property type="match status" value="1"/>
</dbReference>
<keyword evidence="8" id="KW-1185">Reference proteome</keyword>
<evidence type="ECO:0000313" key="8">
    <source>
        <dbReference type="Proteomes" id="UP000789359"/>
    </source>
</evidence>
<evidence type="ECO:0000256" key="4">
    <source>
        <dbReference type="RuleBase" id="RU003744"/>
    </source>
</evidence>
<accession>A0ABN7K193</accession>
<dbReference type="Proteomes" id="UP000789359">
    <property type="component" value="Unassembled WGS sequence"/>
</dbReference>
<proteinExistence type="inferred from homology"/>
<dbReference type="PROSITE" id="PS01039">
    <property type="entry name" value="SBP_BACTERIAL_3"/>
    <property type="match status" value="1"/>
</dbReference>
<reference evidence="7 8" key="1">
    <citation type="submission" date="2020-11" db="EMBL/GenBank/DDBJ databases">
        <authorList>
            <person name="Peeters C."/>
        </authorList>
    </citation>
    <scope>NUCLEOTIDE SEQUENCE [LARGE SCALE GENOMIC DNA]</scope>
    <source>
        <strain evidence="7 8">LMG 8286</strain>
    </source>
</reference>
<comment type="similarity">
    <text evidence="2 4">Belongs to the bacterial solute-binding protein 3 family.</text>
</comment>
<organism evidence="7 8">
    <name type="scientific">Campylobacter suis</name>
    <dbReference type="NCBI Taxonomy" id="2790657"/>
    <lineage>
        <taxon>Bacteria</taxon>
        <taxon>Pseudomonadati</taxon>
        <taxon>Campylobacterota</taxon>
        <taxon>Epsilonproteobacteria</taxon>
        <taxon>Campylobacterales</taxon>
        <taxon>Campylobacteraceae</taxon>
        <taxon>Campylobacter</taxon>
    </lineage>
</organism>
<dbReference type="CDD" id="cd13624">
    <property type="entry name" value="PBP2_Arg_Lys_His"/>
    <property type="match status" value="1"/>
</dbReference>
<dbReference type="InterPro" id="IPR018313">
    <property type="entry name" value="SBP_3_CS"/>
</dbReference>
<dbReference type="Gene3D" id="3.40.190.10">
    <property type="entry name" value="Periplasmic binding protein-like II"/>
    <property type="match status" value="2"/>
</dbReference>
<dbReference type="InterPro" id="IPR001638">
    <property type="entry name" value="Solute-binding_3/MltF_N"/>
</dbReference>
<dbReference type="SMART" id="SM00062">
    <property type="entry name" value="PBPb"/>
    <property type="match status" value="1"/>
</dbReference>
<dbReference type="PANTHER" id="PTHR35936:SF17">
    <property type="entry name" value="ARGININE-BINDING EXTRACELLULAR PROTEIN ARTP"/>
    <property type="match status" value="1"/>
</dbReference>
<comment type="caution">
    <text evidence="7">The sequence shown here is derived from an EMBL/GenBank/DDBJ whole genome shotgun (WGS) entry which is preliminary data.</text>
</comment>
<evidence type="ECO:0000313" key="7">
    <source>
        <dbReference type="EMBL" id="CAD7286307.1"/>
    </source>
</evidence>
<dbReference type="EMBL" id="CAJHOE010000001">
    <property type="protein sequence ID" value="CAD7286307.1"/>
    <property type="molecule type" value="Genomic_DNA"/>
</dbReference>
<evidence type="ECO:0000256" key="1">
    <source>
        <dbReference type="ARBA" id="ARBA00004196"/>
    </source>
</evidence>
<comment type="subcellular location">
    <subcellularLocation>
        <location evidence="1">Cell envelope</location>
    </subcellularLocation>
</comment>
<dbReference type="SUPFAM" id="SSF53850">
    <property type="entry name" value="Periplasmic binding protein-like II"/>
    <property type="match status" value="1"/>
</dbReference>
<feature type="chain" id="PRO_5045547569" evidence="5">
    <location>
        <begin position="18"/>
        <end position="238"/>
    </location>
</feature>
<evidence type="ECO:0000256" key="5">
    <source>
        <dbReference type="SAM" id="SignalP"/>
    </source>
</evidence>
<dbReference type="RefSeq" id="WP_230055948.1">
    <property type="nucleotide sequence ID" value="NZ_CAJHOE010000001.1"/>
</dbReference>
<gene>
    <name evidence="7" type="primary">hisJ_2</name>
    <name evidence="7" type="ORF">LMG8286_00138</name>
</gene>
<evidence type="ECO:0000259" key="6">
    <source>
        <dbReference type="SMART" id="SM00062"/>
    </source>
</evidence>
<feature type="signal peptide" evidence="5">
    <location>
        <begin position="1"/>
        <end position="17"/>
    </location>
</feature>
<feature type="domain" description="Solute-binding protein family 3/N-terminal" evidence="6">
    <location>
        <begin position="19"/>
        <end position="238"/>
    </location>
</feature>
<evidence type="ECO:0000256" key="3">
    <source>
        <dbReference type="ARBA" id="ARBA00022729"/>
    </source>
</evidence>
<keyword evidence="3 5" id="KW-0732">Signal</keyword>
<name>A0ABN7K193_9BACT</name>
<dbReference type="Pfam" id="PF00497">
    <property type="entry name" value="SBP_bac_3"/>
    <property type="match status" value="1"/>
</dbReference>
<evidence type="ECO:0000256" key="2">
    <source>
        <dbReference type="ARBA" id="ARBA00010333"/>
    </source>
</evidence>